<dbReference type="AlphaFoldDB" id="A0A4R5QDM5"/>
<dbReference type="RefSeq" id="WP_133290707.1">
    <property type="nucleotide sequence ID" value="NZ_SMSJ01000037.1"/>
</dbReference>
<name>A0A4R5QDM5_9PROT</name>
<dbReference type="GO" id="GO:0006313">
    <property type="term" value="P:DNA transposition"/>
    <property type="evidence" value="ECO:0007669"/>
    <property type="project" value="InterPro"/>
</dbReference>
<sequence>MWTPADRALVGDFGSGQALTDEQFRLLEPLIPPAKPGGRPRSTDPRNLLDGLFYLVRTGCQWRHLPPPPAFPPWQTVYGYLRAFLRDGVWETIRHHLMVVLRQGAGREASPTAAVVDTQSVKTTEAGGPRGWDGAKRLKGRKRHVAVDVDGLLLGVVVHAADIQDADGLGDLLRRVKPLYAWLRVIFADSIYNRLAALLACFLAGLALIIVRRPAGTTGFVVQPRRWVVERTLGWFGRWRRLSRDYEGLPEVSETMVTLAAIRLMLHRLAHPNRMRLPAP</sequence>
<dbReference type="InterPro" id="IPR002559">
    <property type="entry name" value="Transposase_11"/>
</dbReference>
<dbReference type="GO" id="GO:0003677">
    <property type="term" value="F:DNA binding"/>
    <property type="evidence" value="ECO:0007669"/>
    <property type="project" value="InterPro"/>
</dbReference>
<reference evidence="3 4" key="1">
    <citation type="journal article" date="2016" name="J. Microbiol.">
        <title>Dankookia rubra gen. nov., sp. nov., an alphaproteobacterium isolated from sediment of a shallow stream.</title>
        <authorList>
            <person name="Kim W.H."/>
            <person name="Kim D.H."/>
            <person name="Kang K."/>
            <person name="Ahn T.Y."/>
        </authorList>
    </citation>
    <scope>NUCLEOTIDE SEQUENCE [LARGE SCALE GENOMIC DNA]</scope>
    <source>
        <strain evidence="3 4">JCM30602</strain>
    </source>
</reference>
<evidence type="ECO:0000313" key="3">
    <source>
        <dbReference type="EMBL" id="TDH60467.1"/>
    </source>
</evidence>
<dbReference type="Proteomes" id="UP000295096">
    <property type="component" value="Unassembled WGS sequence"/>
</dbReference>
<dbReference type="PANTHER" id="PTHR30007">
    <property type="entry name" value="PHP DOMAIN PROTEIN"/>
    <property type="match status" value="1"/>
</dbReference>
<keyword evidence="4" id="KW-1185">Reference proteome</keyword>
<accession>A0A4R5QDM5</accession>
<comment type="caution">
    <text evidence="3">The sequence shown here is derived from an EMBL/GenBank/DDBJ whole genome shotgun (WGS) entry which is preliminary data.</text>
</comment>
<organism evidence="3 4">
    <name type="scientific">Dankookia rubra</name>
    <dbReference type="NCBI Taxonomy" id="1442381"/>
    <lineage>
        <taxon>Bacteria</taxon>
        <taxon>Pseudomonadati</taxon>
        <taxon>Pseudomonadota</taxon>
        <taxon>Alphaproteobacteria</taxon>
        <taxon>Acetobacterales</taxon>
        <taxon>Roseomonadaceae</taxon>
        <taxon>Dankookia</taxon>
    </lineage>
</organism>
<dbReference type="InterPro" id="IPR025161">
    <property type="entry name" value="IS402-like_dom"/>
</dbReference>
<evidence type="ECO:0000259" key="1">
    <source>
        <dbReference type="Pfam" id="PF01609"/>
    </source>
</evidence>
<dbReference type="OrthoDB" id="7246553at2"/>
<feature type="domain" description="Transposase IS4-like" evidence="1">
    <location>
        <begin position="111"/>
        <end position="264"/>
    </location>
</feature>
<dbReference type="GO" id="GO:0004803">
    <property type="term" value="F:transposase activity"/>
    <property type="evidence" value="ECO:0007669"/>
    <property type="project" value="InterPro"/>
</dbReference>
<dbReference type="EMBL" id="SMSJ01000037">
    <property type="protein sequence ID" value="TDH60467.1"/>
    <property type="molecule type" value="Genomic_DNA"/>
</dbReference>
<gene>
    <name evidence="3" type="ORF">E2C06_21710</name>
</gene>
<evidence type="ECO:0000313" key="4">
    <source>
        <dbReference type="Proteomes" id="UP000295096"/>
    </source>
</evidence>
<feature type="domain" description="Insertion element IS402-like" evidence="2">
    <location>
        <begin position="19"/>
        <end position="93"/>
    </location>
</feature>
<dbReference type="Pfam" id="PF13340">
    <property type="entry name" value="DUF4096"/>
    <property type="match status" value="1"/>
</dbReference>
<evidence type="ECO:0000259" key="2">
    <source>
        <dbReference type="Pfam" id="PF13340"/>
    </source>
</evidence>
<dbReference type="Pfam" id="PF01609">
    <property type="entry name" value="DDE_Tnp_1"/>
    <property type="match status" value="1"/>
</dbReference>
<dbReference type="PANTHER" id="PTHR30007:SF0">
    <property type="entry name" value="TRANSPOSASE"/>
    <property type="match status" value="1"/>
</dbReference>
<dbReference type="NCBIfam" id="NF033580">
    <property type="entry name" value="transpos_IS5_3"/>
    <property type="match status" value="1"/>
</dbReference>
<protein>
    <submittedName>
        <fullName evidence="3">IS5 family transposase</fullName>
    </submittedName>
</protein>
<proteinExistence type="predicted"/>